<dbReference type="EMBL" id="FO203526">
    <property type="protein sequence ID" value="CCO58974.1"/>
    <property type="molecule type" value="Genomic_DNA"/>
</dbReference>
<proteinExistence type="predicted"/>
<feature type="region of interest" description="Disordered" evidence="1">
    <location>
        <begin position="35"/>
        <end position="57"/>
    </location>
</feature>
<evidence type="ECO:0000313" key="3">
    <source>
        <dbReference type="Proteomes" id="UP000016895"/>
    </source>
</evidence>
<reference evidence="2 3" key="1">
    <citation type="journal article" date="2013" name="ISME J.">
        <title>Comparative genomics of pathogenic lineages of Vibrio nigripulchritudo identifies virulence-associated traits.</title>
        <authorList>
            <person name="Goudenege D."/>
            <person name="Labreuche Y."/>
            <person name="Krin E."/>
            <person name="Ansquer D."/>
            <person name="Mangenot S."/>
            <person name="Calteau A."/>
            <person name="Medigue C."/>
            <person name="Mazel D."/>
            <person name="Polz M.F."/>
            <person name="Le Roux F."/>
        </authorList>
    </citation>
    <scope>NUCLEOTIDE SEQUENCE [LARGE SCALE GENOMIC DNA]</scope>
    <source>
        <strain evidence="3">SnF1</strain>
    </source>
</reference>
<dbReference type="STRING" id="28173.VIBNI_A2940"/>
<accession>U4K8I6</accession>
<gene>
    <name evidence="2" type="ORF">VIBNI_A2940</name>
</gene>
<evidence type="ECO:0000256" key="1">
    <source>
        <dbReference type="SAM" id="MobiDB-lite"/>
    </source>
</evidence>
<keyword evidence="3" id="KW-1185">Reference proteome</keyword>
<sequence>MRPVPLFYPKSEFPDVGLKEKHTRIGLLLESTREGSHDVIYDSSGRRRPGYGEPDQP</sequence>
<dbReference type="Proteomes" id="UP000016895">
    <property type="component" value="Chromosome 1"/>
</dbReference>
<dbReference type="AlphaFoldDB" id="U4K8I6"/>
<protein>
    <submittedName>
        <fullName evidence="2">Uncharacterized protein</fullName>
    </submittedName>
</protein>
<dbReference type="KEGG" id="vni:VIBNI_A2940"/>
<name>U4K8I6_9VIBR</name>
<organism evidence="2 3">
    <name type="scientific">Vibrio nigripulchritudo</name>
    <dbReference type="NCBI Taxonomy" id="28173"/>
    <lineage>
        <taxon>Bacteria</taxon>
        <taxon>Pseudomonadati</taxon>
        <taxon>Pseudomonadota</taxon>
        <taxon>Gammaproteobacteria</taxon>
        <taxon>Vibrionales</taxon>
        <taxon>Vibrionaceae</taxon>
        <taxon>Vibrio</taxon>
    </lineage>
</organism>
<evidence type="ECO:0000313" key="2">
    <source>
        <dbReference type="EMBL" id="CCO58974.1"/>
    </source>
</evidence>